<comment type="similarity">
    <text evidence="1 6">Belongs to the type-B carboxylesterase/lipase family.</text>
</comment>
<organism evidence="8 9">
    <name type="scientific">Phyllotreta striolata</name>
    <name type="common">Striped flea beetle</name>
    <name type="synonym">Crioceris striolata</name>
    <dbReference type="NCBI Taxonomy" id="444603"/>
    <lineage>
        <taxon>Eukaryota</taxon>
        <taxon>Metazoa</taxon>
        <taxon>Ecdysozoa</taxon>
        <taxon>Arthropoda</taxon>
        <taxon>Hexapoda</taxon>
        <taxon>Insecta</taxon>
        <taxon>Pterygota</taxon>
        <taxon>Neoptera</taxon>
        <taxon>Endopterygota</taxon>
        <taxon>Coleoptera</taxon>
        <taxon>Polyphaga</taxon>
        <taxon>Cucujiformia</taxon>
        <taxon>Chrysomeloidea</taxon>
        <taxon>Chrysomelidae</taxon>
        <taxon>Galerucinae</taxon>
        <taxon>Alticini</taxon>
        <taxon>Phyllotreta</taxon>
    </lineage>
</organism>
<evidence type="ECO:0000256" key="1">
    <source>
        <dbReference type="ARBA" id="ARBA00005964"/>
    </source>
</evidence>
<dbReference type="EMBL" id="OU900105">
    <property type="protein sequence ID" value="CAG9856744.1"/>
    <property type="molecule type" value="Genomic_DNA"/>
</dbReference>
<feature type="signal peptide" evidence="6">
    <location>
        <begin position="1"/>
        <end position="18"/>
    </location>
</feature>
<dbReference type="InterPro" id="IPR050309">
    <property type="entry name" value="Type-B_Carboxylest/Lipase"/>
</dbReference>
<dbReference type="Gene3D" id="3.40.50.1820">
    <property type="entry name" value="alpha/beta hydrolase"/>
    <property type="match status" value="1"/>
</dbReference>
<keyword evidence="5" id="KW-0325">Glycoprotein</keyword>
<keyword evidence="4" id="KW-1015">Disulfide bond</keyword>
<dbReference type="AlphaFoldDB" id="A0A9N9TIY3"/>
<dbReference type="InterPro" id="IPR002018">
    <property type="entry name" value="CarbesteraseB"/>
</dbReference>
<evidence type="ECO:0000256" key="6">
    <source>
        <dbReference type="RuleBase" id="RU361235"/>
    </source>
</evidence>
<evidence type="ECO:0000313" key="8">
    <source>
        <dbReference type="EMBL" id="CAG9856744.1"/>
    </source>
</evidence>
<evidence type="ECO:0000256" key="2">
    <source>
        <dbReference type="ARBA" id="ARBA00022487"/>
    </source>
</evidence>
<dbReference type="Proteomes" id="UP001153712">
    <property type="component" value="Chromosome 12"/>
</dbReference>
<accession>A0A9N9TIY3</accession>
<dbReference type="SUPFAM" id="SSF53474">
    <property type="entry name" value="alpha/beta-Hydrolases"/>
    <property type="match status" value="1"/>
</dbReference>
<keyword evidence="6" id="KW-0732">Signal</keyword>
<protein>
    <recommendedName>
        <fullName evidence="6">Carboxylic ester hydrolase</fullName>
        <ecNumber evidence="6">3.1.1.-</ecNumber>
    </recommendedName>
</protein>
<evidence type="ECO:0000256" key="4">
    <source>
        <dbReference type="ARBA" id="ARBA00023157"/>
    </source>
</evidence>
<dbReference type="InterPro" id="IPR019819">
    <property type="entry name" value="Carboxylesterase_B_CS"/>
</dbReference>
<name>A0A9N9TIY3_PHYSR</name>
<keyword evidence="3 6" id="KW-0378">Hydrolase</keyword>
<dbReference type="PANTHER" id="PTHR11559">
    <property type="entry name" value="CARBOXYLESTERASE"/>
    <property type="match status" value="1"/>
</dbReference>
<evidence type="ECO:0000256" key="5">
    <source>
        <dbReference type="ARBA" id="ARBA00023180"/>
    </source>
</evidence>
<feature type="chain" id="PRO_5040545743" description="Carboxylic ester hydrolase" evidence="6">
    <location>
        <begin position="19"/>
        <end position="562"/>
    </location>
</feature>
<dbReference type="InterPro" id="IPR019826">
    <property type="entry name" value="Carboxylesterase_B_AS"/>
</dbReference>
<dbReference type="Pfam" id="PF00135">
    <property type="entry name" value="COesterase"/>
    <property type="match status" value="1"/>
</dbReference>
<evidence type="ECO:0000259" key="7">
    <source>
        <dbReference type="Pfam" id="PF00135"/>
    </source>
</evidence>
<keyword evidence="9" id="KW-1185">Reference proteome</keyword>
<dbReference type="PROSITE" id="PS00122">
    <property type="entry name" value="CARBOXYLESTERASE_B_1"/>
    <property type="match status" value="1"/>
</dbReference>
<proteinExistence type="inferred from homology"/>
<keyword evidence="2" id="KW-0719">Serine esterase</keyword>
<dbReference type="OrthoDB" id="19653at2759"/>
<sequence>MFQVFVLTLLACLHLSTSDEVLLETPLGSIKGKTRTTIDNIVLYSFQGIPYAEPMVNESRFQDPKPKQPWQGVLDATAERSYCRQITYDYLDGDEDCLFLNIYSPKDPKTHPYLPVMVFIHGGAFNEGSSVEVNYGPDHIVKYGVIYVSLNYRLGPFGFLSTGDDVVPGNAGLKDQTMALRFLQKYIHYFGGNAEQVTIFGQSAGASSVHYHVLSPLSKGLFKAAICESASALSPWAYQADPIKYTRLLASTINPEFANSNASSQEIYDFLRKQPADVVDRAGYKIYKKEPWPNYQIQQGMYFGPVIEHQHENAFITNSMYESLRTGDINNVTLMIGFNSEEFLGAVDDKTFGNAAEIFTKNISLLVPDSLNVNEENKSIVAGKIKDFYSPYLDFDVSWRQLITYLSDQCFVRSIIKAAQLQSQWTQVYLYEFQYHGVLGGYVDKPVIGFSSDVRHGEEISFLQRRNYGGLNTTDLSKYPKEDQLVQERLITMFTNLVKRLDPTPERVELFENIQWPPIKPYNLRYMAIGSSLELRTNPKEDSYRFWNEIYDQYGVPPFNSY</sequence>
<dbReference type="InterPro" id="IPR029058">
    <property type="entry name" value="AB_hydrolase_fold"/>
</dbReference>
<gene>
    <name evidence="8" type="ORF">PHYEVI_LOCUS3162</name>
</gene>
<dbReference type="PROSITE" id="PS00941">
    <property type="entry name" value="CARBOXYLESTERASE_B_2"/>
    <property type="match status" value="1"/>
</dbReference>
<evidence type="ECO:0000256" key="3">
    <source>
        <dbReference type="ARBA" id="ARBA00022801"/>
    </source>
</evidence>
<dbReference type="EC" id="3.1.1.-" evidence="6"/>
<evidence type="ECO:0000313" key="9">
    <source>
        <dbReference type="Proteomes" id="UP001153712"/>
    </source>
</evidence>
<feature type="domain" description="Carboxylesterase type B" evidence="7">
    <location>
        <begin position="22"/>
        <end position="547"/>
    </location>
</feature>
<dbReference type="GO" id="GO:0052689">
    <property type="term" value="F:carboxylic ester hydrolase activity"/>
    <property type="evidence" value="ECO:0007669"/>
    <property type="project" value="UniProtKB-KW"/>
</dbReference>
<reference evidence="8" key="1">
    <citation type="submission" date="2022-01" db="EMBL/GenBank/DDBJ databases">
        <authorList>
            <person name="King R."/>
        </authorList>
    </citation>
    <scope>NUCLEOTIDE SEQUENCE</scope>
</reference>